<name>A0A2Z6P612_TRISU</name>
<keyword evidence="6" id="KW-0333">Golgi apparatus</keyword>
<proteinExistence type="predicted"/>
<evidence type="ECO:0000256" key="6">
    <source>
        <dbReference type="ARBA" id="ARBA00023034"/>
    </source>
</evidence>
<evidence type="ECO:0000256" key="1">
    <source>
        <dbReference type="ARBA" id="ARBA00004653"/>
    </source>
</evidence>
<evidence type="ECO:0000256" key="4">
    <source>
        <dbReference type="ARBA" id="ARBA00022692"/>
    </source>
</evidence>
<evidence type="ECO:0000313" key="12">
    <source>
        <dbReference type="Proteomes" id="UP000242715"/>
    </source>
</evidence>
<dbReference type="GO" id="GO:0000139">
    <property type="term" value="C:Golgi membrane"/>
    <property type="evidence" value="ECO:0007669"/>
    <property type="project" value="UniProtKB-SubCell"/>
</dbReference>
<feature type="domain" description="Glycosyltransferase 2-like" evidence="10">
    <location>
        <begin position="1"/>
        <end position="98"/>
    </location>
</feature>
<keyword evidence="4 9" id="KW-0812">Transmembrane</keyword>
<keyword evidence="3" id="KW-0808">Transferase</keyword>
<dbReference type="SUPFAM" id="SSF53448">
    <property type="entry name" value="Nucleotide-diphospho-sugar transferases"/>
    <property type="match status" value="1"/>
</dbReference>
<evidence type="ECO:0000256" key="3">
    <source>
        <dbReference type="ARBA" id="ARBA00022679"/>
    </source>
</evidence>
<evidence type="ECO:0000256" key="9">
    <source>
        <dbReference type="SAM" id="Phobius"/>
    </source>
</evidence>
<dbReference type="GO" id="GO:0051753">
    <property type="term" value="F:mannan synthase activity"/>
    <property type="evidence" value="ECO:0007669"/>
    <property type="project" value="TreeGrafter"/>
</dbReference>
<feature type="transmembrane region" description="Helical" evidence="9">
    <location>
        <begin position="79"/>
        <end position="98"/>
    </location>
</feature>
<keyword evidence="12" id="KW-1185">Reference proteome</keyword>
<keyword evidence="8" id="KW-0961">Cell wall biogenesis/degradation</keyword>
<feature type="transmembrane region" description="Helical" evidence="9">
    <location>
        <begin position="110"/>
        <end position="137"/>
    </location>
</feature>
<dbReference type="InterPro" id="IPR001173">
    <property type="entry name" value="Glyco_trans_2-like"/>
</dbReference>
<protein>
    <recommendedName>
        <fullName evidence="10">Glycosyltransferase 2-like domain-containing protein</fullName>
    </recommendedName>
</protein>
<dbReference type="Pfam" id="PF13632">
    <property type="entry name" value="Glyco_trans_2_3"/>
    <property type="match status" value="1"/>
</dbReference>
<dbReference type="EMBL" id="DF973692">
    <property type="protein sequence ID" value="GAU37867.1"/>
    <property type="molecule type" value="Genomic_DNA"/>
</dbReference>
<evidence type="ECO:0000256" key="2">
    <source>
        <dbReference type="ARBA" id="ARBA00022676"/>
    </source>
</evidence>
<organism evidence="11 12">
    <name type="scientific">Trifolium subterraneum</name>
    <name type="common">Subterranean clover</name>
    <dbReference type="NCBI Taxonomy" id="3900"/>
    <lineage>
        <taxon>Eukaryota</taxon>
        <taxon>Viridiplantae</taxon>
        <taxon>Streptophyta</taxon>
        <taxon>Embryophyta</taxon>
        <taxon>Tracheophyta</taxon>
        <taxon>Spermatophyta</taxon>
        <taxon>Magnoliopsida</taxon>
        <taxon>eudicotyledons</taxon>
        <taxon>Gunneridae</taxon>
        <taxon>Pentapetalae</taxon>
        <taxon>rosids</taxon>
        <taxon>fabids</taxon>
        <taxon>Fabales</taxon>
        <taxon>Fabaceae</taxon>
        <taxon>Papilionoideae</taxon>
        <taxon>50 kb inversion clade</taxon>
        <taxon>NPAAA clade</taxon>
        <taxon>Hologalegina</taxon>
        <taxon>IRL clade</taxon>
        <taxon>Trifolieae</taxon>
        <taxon>Trifolium</taxon>
    </lineage>
</organism>
<dbReference type="Proteomes" id="UP000242715">
    <property type="component" value="Unassembled WGS sequence"/>
</dbReference>
<dbReference type="PANTHER" id="PTHR32044:SF77">
    <property type="entry name" value="GLUCOMANNAN 4-BETA-MANNOSYLTRANSFERASE 9"/>
    <property type="match status" value="1"/>
</dbReference>
<evidence type="ECO:0000256" key="8">
    <source>
        <dbReference type="ARBA" id="ARBA00023316"/>
    </source>
</evidence>
<sequence>MDLAVRASLKGWKFLYLSNVQVKCELPSTLKAYRYQQHRWSCGPANLFRKVVMEILTNKKVSLWKKFHVVYNFFFVKKIVVHINTFVFYCIVLPATVMVPEVAVPKWSCVYIPCIMTLLKSVGTPRSFYLLVFWVLFENTMSLHRTKATIIGLLETSRVNEWVVTEKLGDALKDKVGGLKVLKKHQFSIGDSASEEVLEEEMASVYMDTAHNNTRTADRDMSELVSYSEDELVAETQIILQQPALPQVVLYDMEKIKKKHGQLERERVSIPNKRILLRHTLNDSFMGVLEWNREVLASRILLGFT</sequence>
<keyword evidence="5 9" id="KW-1133">Transmembrane helix</keyword>
<evidence type="ECO:0000256" key="7">
    <source>
        <dbReference type="ARBA" id="ARBA00023136"/>
    </source>
</evidence>
<keyword evidence="7 9" id="KW-0472">Membrane</keyword>
<evidence type="ECO:0000313" key="11">
    <source>
        <dbReference type="EMBL" id="GAU37867.1"/>
    </source>
</evidence>
<dbReference type="PANTHER" id="PTHR32044">
    <property type="entry name" value="GLUCOMANNAN 4-BETA-MANNOSYLTRANSFERASE 9"/>
    <property type="match status" value="1"/>
</dbReference>
<reference evidence="12" key="1">
    <citation type="journal article" date="2017" name="Front. Plant Sci.">
        <title>Climate Clever Clovers: New Paradigm to Reduce the Environmental Footprint of Ruminants by Breeding Low Methanogenic Forages Utilizing Haplotype Variation.</title>
        <authorList>
            <person name="Kaur P."/>
            <person name="Appels R."/>
            <person name="Bayer P.E."/>
            <person name="Keeble-Gagnere G."/>
            <person name="Wang J."/>
            <person name="Hirakawa H."/>
            <person name="Shirasawa K."/>
            <person name="Vercoe P."/>
            <person name="Stefanova K."/>
            <person name="Durmic Z."/>
            <person name="Nichols P."/>
            <person name="Revell C."/>
            <person name="Isobe S.N."/>
            <person name="Edwards D."/>
            <person name="Erskine W."/>
        </authorList>
    </citation>
    <scope>NUCLEOTIDE SEQUENCE [LARGE SCALE GENOMIC DNA]</scope>
    <source>
        <strain evidence="12">cv. Daliak</strain>
    </source>
</reference>
<comment type="subcellular location">
    <subcellularLocation>
        <location evidence="1">Golgi apparatus membrane</location>
        <topology evidence="1">Multi-pass membrane protein</topology>
    </subcellularLocation>
</comment>
<evidence type="ECO:0000256" key="5">
    <source>
        <dbReference type="ARBA" id="ARBA00022989"/>
    </source>
</evidence>
<dbReference type="AlphaFoldDB" id="A0A2Z6P612"/>
<dbReference type="GO" id="GO:0071555">
    <property type="term" value="P:cell wall organization"/>
    <property type="evidence" value="ECO:0007669"/>
    <property type="project" value="UniProtKB-KW"/>
</dbReference>
<dbReference type="OrthoDB" id="1419780at2759"/>
<keyword evidence="2" id="KW-0328">Glycosyltransferase</keyword>
<evidence type="ECO:0000259" key="10">
    <source>
        <dbReference type="Pfam" id="PF13632"/>
    </source>
</evidence>
<accession>A0A2Z6P612</accession>
<dbReference type="InterPro" id="IPR029044">
    <property type="entry name" value="Nucleotide-diphossugar_trans"/>
</dbReference>
<gene>
    <name evidence="11" type="ORF">TSUD_22830</name>
</gene>